<dbReference type="InterPro" id="IPR003661">
    <property type="entry name" value="HisK_dim/P_dom"/>
</dbReference>
<dbReference type="Gene3D" id="3.40.50.2300">
    <property type="match status" value="1"/>
</dbReference>
<dbReference type="InterPro" id="IPR036890">
    <property type="entry name" value="HATPase_C_sf"/>
</dbReference>
<evidence type="ECO:0000256" key="2">
    <source>
        <dbReference type="ARBA" id="ARBA00022679"/>
    </source>
</evidence>
<dbReference type="Pfam" id="PF00069">
    <property type="entry name" value="Pkinase"/>
    <property type="match status" value="1"/>
</dbReference>
<evidence type="ECO:0000256" key="6">
    <source>
        <dbReference type="SAM" id="MobiDB-lite"/>
    </source>
</evidence>
<evidence type="ECO:0000256" key="3">
    <source>
        <dbReference type="ARBA" id="ARBA00022777"/>
    </source>
</evidence>
<dbReference type="InterPro" id="IPR029016">
    <property type="entry name" value="GAF-like_dom_sf"/>
</dbReference>
<dbReference type="Pfam" id="PF13185">
    <property type="entry name" value="GAF_2"/>
    <property type="match status" value="1"/>
</dbReference>
<dbReference type="SMART" id="SM00448">
    <property type="entry name" value="REC"/>
    <property type="match status" value="1"/>
</dbReference>
<evidence type="ECO:0000256" key="5">
    <source>
        <dbReference type="PROSITE-ProRule" id="PRU00169"/>
    </source>
</evidence>
<keyword evidence="11" id="KW-1185">Reference proteome</keyword>
<dbReference type="PROSITE" id="PS50011">
    <property type="entry name" value="PROTEIN_KINASE_DOM"/>
    <property type="match status" value="1"/>
</dbReference>
<dbReference type="SMART" id="SM00388">
    <property type="entry name" value="HisKA"/>
    <property type="match status" value="1"/>
</dbReference>
<dbReference type="InterPro" id="IPR027417">
    <property type="entry name" value="P-loop_NTPase"/>
</dbReference>
<dbReference type="CDD" id="cd17546">
    <property type="entry name" value="REC_hyHK_CKI1_RcsC-like"/>
    <property type="match status" value="1"/>
</dbReference>
<dbReference type="PROSITE" id="PS50110">
    <property type="entry name" value="RESPONSE_REGULATORY"/>
    <property type="match status" value="1"/>
</dbReference>
<dbReference type="InterPro" id="IPR011006">
    <property type="entry name" value="CheY-like_superfamily"/>
</dbReference>
<evidence type="ECO:0000259" key="9">
    <source>
        <dbReference type="PROSITE" id="PS50110"/>
    </source>
</evidence>
<evidence type="ECO:0000313" key="11">
    <source>
        <dbReference type="Proteomes" id="UP000054270"/>
    </source>
</evidence>
<dbReference type="STRING" id="945553.A0A0D2MYY3"/>
<dbReference type="InterPro" id="IPR041664">
    <property type="entry name" value="AAA_16"/>
</dbReference>
<feature type="domain" description="Response regulatory" evidence="9">
    <location>
        <begin position="2145"/>
        <end position="2268"/>
    </location>
</feature>
<dbReference type="CDD" id="cd00082">
    <property type="entry name" value="HisKA"/>
    <property type="match status" value="1"/>
</dbReference>
<evidence type="ECO:0000259" key="8">
    <source>
        <dbReference type="PROSITE" id="PS50109"/>
    </source>
</evidence>
<dbReference type="SUPFAM" id="SSF55874">
    <property type="entry name" value="ATPase domain of HSP90 chaperone/DNA topoisomerase II/histidine kinase"/>
    <property type="match status" value="1"/>
</dbReference>
<dbReference type="InterPro" id="IPR000719">
    <property type="entry name" value="Prot_kinase_dom"/>
</dbReference>
<proteinExistence type="predicted"/>
<feature type="domain" description="Protein kinase" evidence="7">
    <location>
        <begin position="24"/>
        <end position="345"/>
    </location>
</feature>
<dbReference type="Gene3D" id="3.30.565.10">
    <property type="entry name" value="Histidine kinase-like ATPase, C-terminal domain"/>
    <property type="match status" value="1"/>
</dbReference>
<accession>A0A0D2MYY3</accession>
<dbReference type="EMBL" id="KN817519">
    <property type="protein sequence ID" value="KJA29313.1"/>
    <property type="molecule type" value="Genomic_DNA"/>
</dbReference>
<feature type="domain" description="Histidine kinase" evidence="8">
    <location>
        <begin position="1745"/>
        <end position="1964"/>
    </location>
</feature>
<reference evidence="11" key="1">
    <citation type="submission" date="2014-04" db="EMBL/GenBank/DDBJ databases">
        <title>Evolutionary Origins and Diversification of the Mycorrhizal Mutualists.</title>
        <authorList>
            <consortium name="DOE Joint Genome Institute"/>
            <consortium name="Mycorrhizal Genomics Consortium"/>
            <person name="Kohler A."/>
            <person name="Kuo A."/>
            <person name="Nagy L.G."/>
            <person name="Floudas D."/>
            <person name="Copeland A."/>
            <person name="Barry K.W."/>
            <person name="Cichocki N."/>
            <person name="Veneault-Fourrey C."/>
            <person name="LaButti K."/>
            <person name="Lindquist E.A."/>
            <person name="Lipzen A."/>
            <person name="Lundell T."/>
            <person name="Morin E."/>
            <person name="Murat C."/>
            <person name="Riley R."/>
            <person name="Ohm R."/>
            <person name="Sun H."/>
            <person name="Tunlid A."/>
            <person name="Henrissat B."/>
            <person name="Grigoriev I.V."/>
            <person name="Hibbett D.S."/>
            <person name="Martin F."/>
        </authorList>
    </citation>
    <scope>NUCLEOTIDE SEQUENCE [LARGE SCALE GENOMIC DNA]</scope>
    <source>
        <strain evidence="11">FD-334 SS-4</strain>
    </source>
</reference>
<dbReference type="SUPFAM" id="SSF47384">
    <property type="entry name" value="Homodimeric domain of signal transducing histidine kinase"/>
    <property type="match status" value="1"/>
</dbReference>
<dbReference type="SMART" id="SM00065">
    <property type="entry name" value="GAF"/>
    <property type="match status" value="1"/>
</dbReference>
<evidence type="ECO:0008006" key="12">
    <source>
        <dbReference type="Google" id="ProtNLM"/>
    </source>
</evidence>
<evidence type="ECO:0000256" key="4">
    <source>
        <dbReference type="ARBA" id="ARBA00023012"/>
    </source>
</evidence>
<dbReference type="PRINTS" id="PR00344">
    <property type="entry name" value="BCTRLSENSOR"/>
</dbReference>
<gene>
    <name evidence="10" type="ORF">HYPSUDRAFT_61337</name>
</gene>
<dbReference type="PANTHER" id="PTHR45339:SF1">
    <property type="entry name" value="HYBRID SIGNAL TRANSDUCTION HISTIDINE KINASE J"/>
    <property type="match status" value="1"/>
</dbReference>
<dbReference type="Gene3D" id="3.30.450.40">
    <property type="match status" value="1"/>
</dbReference>
<evidence type="ECO:0000259" key="7">
    <source>
        <dbReference type="PROSITE" id="PS50011"/>
    </source>
</evidence>
<dbReference type="InterPro" id="IPR036097">
    <property type="entry name" value="HisK_dim/P_sf"/>
</dbReference>
<dbReference type="SMART" id="SM00220">
    <property type="entry name" value="S_TKc"/>
    <property type="match status" value="1"/>
</dbReference>
<keyword evidence="3" id="KW-0418">Kinase</keyword>
<feature type="region of interest" description="Disordered" evidence="6">
    <location>
        <begin position="423"/>
        <end position="452"/>
    </location>
</feature>
<dbReference type="Pfam" id="PF00072">
    <property type="entry name" value="Response_reg"/>
    <property type="match status" value="1"/>
</dbReference>
<dbReference type="Gene3D" id="1.10.287.130">
    <property type="match status" value="1"/>
</dbReference>
<dbReference type="Pfam" id="PF02518">
    <property type="entry name" value="HATPase_c"/>
    <property type="match status" value="1"/>
</dbReference>
<dbReference type="SUPFAM" id="SSF52172">
    <property type="entry name" value="CheY-like"/>
    <property type="match status" value="1"/>
</dbReference>
<sequence length="2273" mass="252789">MRKKFGQPFPTLYFRDKVLSIPGYTFEKALPWQDTGSMTMLAEGNSLKDGSNVLAKIAPAQSNGSMCLEREAHILEQMTQSPDRSSTTLRMIEFFKISRESGDCVVLLLVHPGLNLLGRYLPPSKVNDLLLADISRVRTASHVDAYMSNVPGSAGVAEEMEAFDIMDLASFLEFSIQATHCLEALHKAGVVHREVRANAFHLNSHSGFVRLVHFGNRAISLENFGSPSSLVLRAYEEAEKLKIKEALCYLAPEQTGSIETMTQDHRTDLYALGIMFWTLLVGRGQMPFEGGALELLHSIVQKRPMPVHEVRRDVPQVLADIIDKLLAKNPDIRYQSAYGLKRDLIECQQRLLATVSSASDDSNELIPSFAIASEDRYAEFTMPIDLFGRERELELIRTVIRNVSSSFSKHYSASKGYIALSTNRSSNGNQDDYSESISSHSDSPYTSIAGEGSPMLQPSIDSMDYSATQSFSPVPYSNPGLRKVMLRSRGRVSRTQTVLVVGPPGIGKSSMILVNQAAWRSHGLWGQAKFQSADSAPFVALLGCLSSVLRQLMVFHTDLHRFVNALRDRLGPQLHNVPLLYQGTPELKDVLALFDIHLEAPQEHLNTRELRARFQSLVENVFTVIAETRLFALFLDDLHEADQSTLDLISTLVNSRSRMLIFATLRSDKSEVVERVRQMFSNRARPTWITVEPLPPSAISLLVSKTLHRDNDECMPLSRFVFSASSGNAFSARSILTTLQRQRHINFDVEHNHWVYDMTGIENSLSNHKISDPTDLTFLITYLKELPEEARKYLLWAAFFGETFKVTEVALMIDLEHSTTPSGNEESDMDDTWNLRQAVTNLREKGPDNTHKSMRGLQLALTEGWLITRARDMCSFAHDRYRQAAQAEADRLPRDTVAKMSFRIILMMMHETPVDVYRIAEHAKRCLNLLHDHPKRDELLEVLFDAGESAWARGAHELALQYFVSARSLLRDDAWSEKPQQTFSLLSRLAALYTWKGDLGISDSVLNDCFLRIHQPEDRGNILRLRSRNHFLRGNFTAALNDTLLALKILGIEVNLSPTRRQADVMFEEVKNEILAVGFDEILMIPRTTDPRTELAVSLLNDAGVNAYWSPSPYCFADVIGLTTIQLALRSGMAPGTAQGFFWALGERRELHRFSADLAKLAIRIADRHGSSGEKCRAQVLFCSMVSGFDNVHIRANLPRLEQAIKYGNSAGDRIYTSFATIHTIITKFYVSEHLSELITAAEECVSDVKLLTPGAEQLILATAVLNCIRVLGGHTHADSVKTVFDTDSFIESNYVEEIHKNSGNLALSLNWYDSFKVVSYFSVGHVKEAASLGFSVYETRNAHPNHRHIRYALFFHNLAMIACIRKGLVAGEERNRYLSQINLNQRYIRKWTSSSPVNVSTWLALVDAELAGLLGSPDAFRLYDSAVNLAICDDWLAEEGWCLYLQGSHFVRCGVEVLGSELQRRGISRHAQWGAQGIVNYLTSVSGSRASVPLKKAIFSSDAAVQTEAVSLNFDSRPVLGNGDGHDDQESTLSAADLASILKWSKDISSDINLSSALQRLTEISTETSGSKNTCVVIAREAGDYTVATSMVAPDLCQVHENPKSIRTISDPLQKAIIQHTLNTKERVYYADASLDSRFASEAGQTPNRSVICLPIFSNRGQTFGAVYFASRYPFSQNTVTILTLLCQQASISIANALLFRSVQAGTRENLKMIAAQREALEAARKSREDALKATKIKSNFLASMSHELRTPFSSFYGLLDLLSGTELNPGQSEIVQTAKQSCELLLKIIDSILDYSKLEASAVKLEPSGFLVEDCMELLLPMAAKKLDLSFNIEADVPPWVYADYARIRQVLMNLIGNAVKFTASGSVRVNCSLDSVFNAASDQVLLKFEIHDTGIGLSASDVDLLFVPFQQADNSSTRRFGGTGLGLSISRQLVKLMGGAIGVTSELDHGSMFWFTIPVKLYNSDESNKYLHDVQITRSVLTNPRPLHVLACSGSQATLRLLQTMLTGFKAKLVSNIPEAHQFLRAFSNTDPPLDFVFLDDQSDIRADDLARYLHVLNLKPFKDTKTIHLYTPTTSGTGNVIFSNSTIPGVIKITKPPRLVRILQTLADLKNLPHPMISHQPSEVTKAIEDLANAQRTLYGNVLIAEDNPIAQNLLIKQLQRYDLNVIATSNGEEAISEWEAHEPGFFSVALFDHHMPICDGVEAAKRLRLLETKHKVSIILPVVALSADCQDSTKQLCLSAGMNAFFSKPLRKADLAALISMFGQSSIG</sequence>
<feature type="modified residue" description="4-aspartylphosphate" evidence="5">
    <location>
        <position position="2197"/>
    </location>
</feature>
<dbReference type="Pfam" id="PF00512">
    <property type="entry name" value="HisKA"/>
    <property type="match status" value="1"/>
</dbReference>
<dbReference type="GO" id="GO:0005524">
    <property type="term" value="F:ATP binding"/>
    <property type="evidence" value="ECO:0007669"/>
    <property type="project" value="InterPro"/>
</dbReference>
<dbReference type="OMA" id="GTMPFEG"/>
<keyword evidence="4" id="KW-0902">Two-component regulatory system</keyword>
<dbReference type="GO" id="GO:0000155">
    <property type="term" value="F:phosphorelay sensor kinase activity"/>
    <property type="evidence" value="ECO:0007669"/>
    <property type="project" value="InterPro"/>
</dbReference>
<dbReference type="SMART" id="SM00387">
    <property type="entry name" value="HATPase_c"/>
    <property type="match status" value="1"/>
</dbReference>
<dbReference type="Proteomes" id="UP000054270">
    <property type="component" value="Unassembled WGS sequence"/>
</dbReference>
<dbReference type="InterPro" id="IPR011009">
    <property type="entry name" value="Kinase-like_dom_sf"/>
</dbReference>
<dbReference type="PROSITE" id="PS50109">
    <property type="entry name" value="HIS_KIN"/>
    <property type="match status" value="1"/>
</dbReference>
<dbReference type="SUPFAM" id="SSF55781">
    <property type="entry name" value="GAF domain-like"/>
    <property type="match status" value="1"/>
</dbReference>
<dbReference type="InterPro" id="IPR003018">
    <property type="entry name" value="GAF"/>
</dbReference>
<dbReference type="SUPFAM" id="SSF56112">
    <property type="entry name" value="Protein kinase-like (PK-like)"/>
    <property type="match status" value="1"/>
</dbReference>
<dbReference type="CDD" id="cd16922">
    <property type="entry name" value="HATPase_EvgS-ArcB-TorS-like"/>
    <property type="match status" value="1"/>
</dbReference>
<organism evidence="10 11">
    <name type="scientific">Hypholoma sublateritium (strain FD-334 SS-4)</name>
    <dbReference type="NCBI Taxonomy" id="945553"/>
    <lineage>
        <taxon>Eukaryota</taxon>
        <taxon>Fungi</taxon>
        <taxon>Dikarya</taxon>
        <taxon>Basidiomycota</taxon>
        <taxon>Agaricomycotina</taxon>
        <taxon>Agaricomycetes</taxon>
        <taxon>Agaricomycetidae</taxon>
        <taxon>Agaricales</taxon>
        <taxon>Agaricineae</taxon>
        <taxon>Strophariaceae</taxon>
        <taxon>Hypholoma</taxon>
    </lineage>
</organism>
<dbReference type="InterPro" id="IPR001789">
    <property type="entry name" value="Sig_transdc_resp-reg_receiver"/>
</dbReference>
<dbReference type="InterPro" id="IPR004358">
    <property type="entry name" value="Sig_transdc_His_kin-like_C"/>
</dbReference>
<dbReference type="InterPro" id="IPR005467">
    <property type="entry name" value="His_kinase_dom"/>
</dbReference>
<dbReference type="OrthoDB" id="60033at2759"/>
<dbReference type="Gene3D" id="1.10.510.10">
    <property type="entry name" value="Transferase(Phosphotransferase) domain 1"/>
    <property type="match status" value="1"/>
</dbReference>
<dbReference type="Pfam" id="PF13191">
    <property type="entry name" value="AAA_16"/>
    <property type="match status" value="1"/>
</dbReference>
<keyword evidence="2" id="KW-0808">Transferase</keyword>
<name>A0A0D2MYY3_HYPSF</name>
<dbReference type="InterPro" id="IPR003594">
    <property type="entry name" value="HATPase_dom"/>
</dbReference>
<dbReference type="SUPFAM" id="SSF52540">
    <property type="entry name" value="P-loop containing nucleoside triphosphate hydrolases"/>
    <property type="match status" value="1"/>
</dbReference>
<evidence type="ECO:0000313" key="10">
    <source>
        <dbReference type="EMBL" id="KJA29313.1"/>
    </source>
</evidence>
<dbReference type="FunFam" id="3.30.565.10:FF:000010">
    <property type="entry name" value="Sensor histidine kinase RcsC"/>
    <property type="match status" value="1"/>
</dbReference>
<keyword evidence="1 5" id="KW-0597">Phosphoprotein</keyword>
<evidence type="ECO:0000256" key="1">
    <source>
        <dbReference type="ARBA" id="ARBA00022553"/>
    </source>
</evidence>
<protein>
    <recommendedName>
        <fullName evidence="12">Histidine kinase</fullName>
    </recommendedName>
</protein>
<dbReference type="PANTHER" id="PTHR45339">
    <property type="entry name" value="HYBRID SIGNAL TRANSDUCTION HISTIDINE KINASE J"/>
    <property type="match status" value="1"/>
</dbReference>